<organism evidence="1 2">
    <name type="scientific">Pelagibacterium lentulum</name>
    <dbReference type="NCBI Taxonomy" id="2029865"/>
    <lineage>
        <taxon>Bacteria</taxon>
        <taxon>Pseudomonadati</taxon>
        <taxon>Pseudomonadota</taxon>
        <taxon>Alphaproteobacteria</taxon>
        <taxon>Hyphomicrobiales</taxon>
        <taxon>Devosiaceae</taxon>
        <taxon>Pelagibacterium</taxon>
    </lineage>
</organism>
<accession>A0A916RE17</accession>
<comment type="caution">
    <text evidence="1">The sequence shown here is derived from an EMBL/GenBank/DDBJ whole genome shotgun (WGS) entry which is preliminary data.</text>
</comment>
<keyword evidence="2" id="KW-1185">Reference proteome</keyword>
<dbReference type="EMBL" id="BMKB01000003">
    <property type="protein sequence ID" value="GGA53206.1"/>
    <property type="molecule type" value="Genomic_DNA"/>
</dbReference>
<evidence type="ECO:0000313" key="2">
    <source>
        <dbReference type="Proteomes" id="UP000596977"/>
    </source>
</evidence>
<proteinExistence type="predicted"/>
<sequence length="54" mass="6478">MFIRIVWNTATSLHHNQPRNLRRINILGKRDTNDLGIPSCDFHRMTRSLFDRQD</sequence>
<protein>
    <submittedName>
        <fullName evidence="1">Uncharacterized protein</fullName>
    </submittedName>
</protein>
<name>A0A916RE17_9HYPH</name>
<dbReference type="Proteomes" id="UP000596977">
    <property type="component" value="Unassembled WGS sequence"/>
</dbReference>
<reference evidence="1 2" key="1">
    <citation type="journal article" date="2014" name="Int. J. Syst. Evol. Microbiol.">
        <title>Complete genome sequence of Corynebacterium casei LMG S-19264T (=DSM 44701T), isolated from a smear-ripened cheese.</title>
        <authorList>
            <consortium name="US DOE Joint Genome Institute (JGI-PGF)"/>
            <person name="Walter F."/>
            <person name="Albersmeier A."/>
            <person name="Kalinowski J."/>
            <person name="Ruckert C."/>
        </authorList>
    </citation>
    <scope>NUCLEOTIDE SEQUENCE [LARGE SCALE GENOMIC DNA]</scope>
    <source>
        <strain evidence="1 2">CGMCC 1.15896</strain>
    </source>
</reference>
<dbReference type="AlphaFoldDB" id="A0A916RE17"/>
<evidence type="ECO:0000313" key="1">
    <source>
        <dbReference type="EMBL" id="GGA53206.1"/>
    </source>
</evidence>
<dbReference type="RefSeq" id="WP_164734842.1">
    <property type="nucleotide sequence ID" value="NZ_BMKB01000003.1"/>
</dbReference>
<gene>
    <name evidence="1" type="ORF">GCM10011499_24170</name>
</gene>